<dbReference type="InterPro" id="IPR023416">
    <property type="entry name" value="Transthyretin/HIU_hydrolase_d"/>
</dbReference>
<evidence type="ECO:0000259" key="8">
    <source>
        <dbReference type="Pfam" id="PF00576"/>
    </source>
</evidence>
<evidence type="ECO:0000256" key="2">
    <source>
        <dbReference type="ARBA" id="ARBA00002704"/>
    </source>
</evidence>
<keyword evidence="5 7" id="KW-0659">Purine metabolism</keyword>
<dbReference type="RefSeq" id="XP_018184599.1">
    <property type="nucleotide sequence ID" value="XM_018333593.1"/>
</dbReference>
<evidence type="ECO:0000256" key="7">
    <source>
        <dbReference type="RuleBase" id="RU361270"/>
    </source>
</evidence>
<evidence type="ECO:0000256" key="6">
    <source>
        <dbReference type="ARBA" id="ARBA00022801"/>
    </source>
</evidence>
<comment type="catalytic activity">
    <reaction evidence="1 7">
        <text>5-hydroxyisourate + H2O = 5-hydroxy-2-oxo-4-ureido-2,5-dihydro-1H-imidazole-5-carboxylate + H(+)</text>
        <dbReference type="Rhea" id="RHEA:23736"/>
        <dbReference type="ChEBI" id="CHEBI:15377"/>
        <dbReference type="ChEBI" id="CHEBI:15378"/>
        <dbReference type="ChEBI" id="CHEBI:18072"/>
        <dbReference type="ChEBI" id="CHEBI:58639"/>
        <dbReference type="EC" id="3.5.2.17"/>
    </reaction>
</comment>
<dbReference type="PROSITE" id="PS00768">
    <property type="entry name" value="TRANSTHYRETIN_1"/>
    <property type="match status" value="1"/>
</dbReference>
<feature type="domain" description="Transthyretin/hydroxyisourate hydrolase" evidence="8">
    <location>
        <begin position="9"/>
        <end position="128"/>
    </location>
</feature>
<dbReference type="InterPro" id="IPR014306">
    <property type="entry name" value="Hydroxyisourate_hydrolase"/>
</dbReference>
<dbReference type="InterPro" id="IPR023418">
    <property type="entry name" value="Thyroxine_BS"/>
</dbReference>
<accession>A0A164ZFP7</accession>
<evidence type="ECO:0000313" key="10">
    <source>
        <dbReference type="Proteomes" id="UP000076632"/>
    </source>
</evidence>
<dbReference type="STRING" id="1328760.A0A164ZFP7"/>
<dbReference type="GeneID" id="28898730"/>
<dbReference type="InterPro" id="IPR036817">
    <property type="entry name" value="Transthyretin/HIU_hydrolase_sf"/>
</dbReference>
<dbReference type="SUPFAM" id="SSF49472">
    <property type="entry name" value="Transthyretin (synonym: prealbumin)"/>
    <property type="match status" value="1"/>
</dbReference>
<sequence>MAAQEKPPITCHVLDTIKGRPAASIAVTLTLLQPYGPSAPFTGLTNSDGRVTVWTGEAGPSLREIFHNAHEHEGARLTWSLKFDTGSYFGEGNTFFPEVEIRFFTTNQKEHYHVPLLLGPWSYTTYRGS</sequence>
<keyword evidence="10" id="KW-1185">Reference proteome</keyword>
<dbReference type="GO" id="GO:0006144">
    <property type="term" value="P:purine nucleobase metabolic process"/>
    <property type="evidence" value="ECO:0007669"/>
    <property type="project" value="UniProtKB-KW"/>
</dbReference>
<organism evidence="9 10">
    <name type="scientific">Xylona heveae (strain CBS 132557 / TC161)</name>
    <dbReference type="NCBI Taxonomy" id="1328760"/>
    <lineage>
        <taxon>Eukaryota</taxon>
        <taxon>Fungi</taxon>
        <taxon>Dikarya</taxon>
        <taxon>Ascomycota</taxon>
        <taxon>Pezizomycotina</taxon>
        <taxon>Xylonomycetes</taxon>
        <taxon>Xylonales</taxon>
        <taxon>Xylonaceae</taxon>
        <taxon>Xylona</taxon>
    </lineage>
</organism>
<dbReference type="OrthoDB" id="10265230at2759"/>
<dbReference type="Gene3D" id="2.60.40.180">
    <property type="entry name" value="Transthyretin/hydroxyisourate hydrolase domain"/>
    <property type="match status" value="1"/>
</dbReference>
<comment type="function">
    <text evidence="2">Catalyzes the hydrolysis of 5-hydroxyisourate (HIU) to 2-oxo-4-hydroxy-4-carboxy-5-ureidoimidazoline (OHCU).</text>
</comment>
<evidence type="ECO:0000256" key="3">
    <source>
        <dbReference type="ARBA" id="ARBA00009850"/>
    </source>
</evidence>
<dbReference type="InParanoid" id="A0A164ZFP7"/>
<reference evidence="9 10" key="1">
    <citation type="journal article" date="2016" name="Fungal Biol.">
        <title>The genome of Xylona heveae provides a window into fungal endophytism.</title>
        <authorList>
            <person name="Gazis R."/>
            <person name="Kuo A."/>
            <person name="Riley R."/>
            <person name="LaButti K."/>
            <person name="Lipzen A."/>
            <person name="Lin J."/>
            <person name="Amirebrahimi M."/>
            <person name="Hesse C.N."/>
            <person name="Spatafora J.W."/>
            <person name="Henrissat B."/>
            <person name="Hainaut M."/>
            <person name="Grigoriev I.V."/>
            <person name="Hibbett D.S."/>
        </authorList>
    </citation>
    <scope>NUCLEOTIDE SEQUENCE [LARGE SCALE GENOMIC DNA]</scope>
    <source>
        <strain evidence="9 10">TC161</strain>
    </source>
</reference>
<gene>
    <name evidence="9" type="ORF">L228DRAFT_251605</name>
</gene>
<evidence type="ECO:0000256" key="1">
    <source>
        <dbReference type="ARBA" id="ARBA00001043"/>
    </source>
</evidence>
<evidence type="ECO:0000256" key="4">
    <source>
        <dbReference type="ARBA" id="ARBA00011881"/>
    </source>
</evidence>
<dbReference type="OMA" id="CSENQNY"/>
<comment type="similarity">
    <text evidence="3 7">Belongs to the transthyretin family. 5-hydroxyisourate hydrolase subfamily.</text>
</comment>
<proteinExistence type="inferred from homology"/>
<dbReference type="NCBIfam" id="TIGR02962">
    <property type="entry name" value="hdxy_isourate"/>
    <property type="match status" value="1"/>
</dbReference>
<evidence type="ECO:0000256" key="5">
    <source>
        <dbReference type="ARBA" id="ARBA00022631"/>
    </source>
</evidence>
<dbReference type="AlphaFoldDB" id="A0A164ZFP7"/>
<comment type="subunit">
    <text evidence="4 7">Homotetramer.</text>
</comment>
<dbReference type="EC" id="3.5.2.17" evidence="7"/>
<dbReference type="PANTHER" id="PTHR10395">
    <property type="entry name" value="URICASE AND TRANSTHYRETIN-RELATED"/>
    <property type="match status" value="1"/>
</dbReference>
<keyword evidence="6 7" id="KW-0378">Hydrolase</keyword>
<dbReference type="Pfam" id="PF00576">
    <property type="entry name" value="Transthyretin"/>
    <property type="match status" value="1"/>
</dbReference>
<evidence type="ECO:0000313" key="9">
    <source>
        <dbReference type="EMBL" id="KZF19044.1"/>
    </source>
</evidence>
<dbReference type="CDD" id="cd05822">
    <property type="entry name" value="TLP_HIUase"/>
    <property type="match status" value="1"/>
</dbReference>
<dbReference type="GO" id="GO:0033971">
    <property type="term" value="F:hydroxyisourate hydrolase activity"/>
    <property type="evidence" value="ECO:0007669"/>
    <property type="project" value="UniProtKB-EC"/>
</dbReference>
<protein>
    <recommendedName>
        <fullName evidence="7">5-hydroxyisourate hydrolase</fullName>
        <shortName evidence="7">HIU hydrolase</shortName>
        <shortName evidence="7">HIUHase</shortName>
        <ecNumber evidence="7">3.5.2.17</ecNumber>
    </recommendedName>
</protein>
<dbReference type="EMBL" id="KV407468">
    <property type="protein sequence ID" value="KZF19044.1"/>
    <property type="molecule type" value="Genomic_DNA"/>
</dbReference>
<name>A0A164ZFP7_XYLHT</name>
<dbReference type="PANTHER" id="PTHR10395:SF7">
    <property type="entry name" value="5-HYDROXYISOURATE HYDROLASE"/>
    <property type="match status" value="1"/>
</dbReference>
<dbReference type="Proteomes" id="UP000076632">
    <property type="component" value="Unassembled WGS sequence"/>
</dbReference>